<sequence length="245" mass="25316">MDLQDVLEDVAAGETTVEEARRAIDGYTRVDDFARLDTGRADRAGIPEVVLGDGKSIEHLRSIALSFLEERGHVVLTRVDEAAVDTLDGVAHDIDWYPESRILVLQTAAYEPPEPDGTVAVVSGGTADVPVAEEAAVTAREMGCTVETFYDVGVAGIHRILSEADALARTDAVVVAAGREGALPTVVAGLVDVPVIGLPVSIGYGHGGGGEAALAGMLQSCTVLSTVNIDAGFVAGAQAAQIART</sequence>
<reference evidence="3" key="1">
    <citation type="submission" date="2017-11" db="EMBL/GenBank/DDBJ databases">
        <title>Phenotypic and genomic properties of facultatively anaerobic sulfur-reducing natronoarchaea from hypersaline soda lakes.</title>
        <authorList>
            <person name="Sorokin D.Y."/>
            <person name="Kublanov I.V."/>
            <person name="Roman P."/>
            <person name="Sinninghe Damste J.S."/>
            <person name="Golyshin P.N."/>
            <person name="Rojo D."/>
            <person name="Ciordia S."/>
            <person name="Mena M.D.C."/>
            <person name="Ferrer M."/>
            <person name="Messina E."/>
            <person name="Smedile F."/>
            <person name="La Spada G."/>
            <person name="La Cono V."/>
            <person name="Yakimov M.M."/>
        </authorList>
    </citation>
    <scope>NUCLEOTIDE SEQUENCE [LARGE SCALE GENOMIC DNA]</scope>
    <source>
        <strain evidence="3">AArc-Sl</strain>
    </source>
</reference>
<dbReference type="OrthoDB" id="372165at2157"/>
<dbReference type="Pfam" id="PF00731">
    <property type="entry name" value="AIRC"/>
    <property type="match status" value="1"/>
</dbReference>
<feature type="domain" description="PurE" evidence="1">
    <location>
        <begin position="117"/>
        <end position="245"/>
    </location>
</feature>
<dbReference type="NCBIfam" id="NF033503">
    <property type="entry name" value="LarB"/>
    <property type="match status" value="1"/>
</dbReference>
<dbReference type="InterPro" id="IPR039476">
    <property type="entry name" value="P2CMN_synthase_LarB"/>
</dbReference>
<dbReference type="PANTHER" id="PTHR43064:SF1">
    <property type="entry name" value="SLL1489 PROTEIN"/>
    <property type="match status" value="1"/>
</dbReference>
<name>A0A343TKN5_9EURY</name>
<dbReference type="Gene3D" id="3.40.50.1970">
    <property type="match status" value="1"/>
</dbReference>
<dbReference type="KEGG" id="hdf:AArcSl_2032"/>
<dbReference type="InterPro" id="IPR000031">
    <property type="entry name" value="PurE_dom"/>
</dbReference>
<dbReference type="GO" id="GO:0016787">
    <property type="term" value="F:hydrolase activity"/>
    <property type="evidence" value="ECO:0007669"/>
    <property type="project" value="InterPro"/>
</dbReference>
<dbReference type="SMART" id="SM01001">
    <property type="entry name" value="AIRC"/>
    <property type="match status" value="1"/>
</dbReference>
<evidence type="ECO:0000259" key="1">
    <source>
        <dbReference type="SMART" id="SM01001"/>
    </source>
</evidence>
<keyword evidence="3" id="KW-1185">Reference proteome</keyword>
<gene>
    <name evidence="2" type="ORF">AArcSl_2032</name>
</gene>
<dbReference type="RefSeq" id="WP_119818594.1">
    <property type="nucleotide sequence ID" value="NZ_CP025066.1"/>
</dbReference>
<dbReference type="EMBL" id="CP025066">
    <property type="protein sequence ID" value="AUX09657.1"/>
    <property type="molecule type" value="Genomic_DNA"/>
</dbReference>
<accession>A0A343TKN5</accession>
<dbReference type="PANTHER" id="PTHR43064">
    <property type="entry name" value="PHOSPHORIBOSYLAMINOIMIDAZOLE CARBOXYLASE-RELATED"/>
    <property type="match status" value="1"/>
</dbReference>
<dbReference type="GeneID" id="37878383"/>
<dbReference type="AlphaFoldDB" id="A0A343TKN5"/>
<protein>
    <submittedName>
        <fullName evidence="2">NCAIR mutase (PurE)-like protein</fullName>
    </submittedName>
</protein>
<evidence type="ECO:0000313" key="2">
    <source>
        <dbReference type="EMBL" id="AUX09657.1"/>
    </source>
</evidence>
<proteinExistence type="predicted"/>
<dbReference type="SUPFAM" id="SSF52255">
    <property type="entry name" value="N5-CAIR mutase (phosphoribosylaminoimidazole carboxylase, PurE)"/>
    <property type="match status" value="1"/>
</dbReference>
<dbReference type="Proteomes" id="UP000263012">
    <property type="component" value="Chromosome"/>
</dbReference>
<dbReference type="GO" id="GO:0006189">
    <property type="term" value="P:'de novo' IMP biosynthetic process"/>
    <property type="evidence" value="ECO:0007669"/>
    <property type="project" value="InterPro"/>
</dbReference>
<evidence type="ECO:0000313" key="3">
    <source>
        <dbReference type="Proteomes" id="UP000263012"/>
    </source>
</evidence>
<organism evidence="2 3">
    <name type="scientific">Halalkaliarchaeum desulfuricum</name>
    <dbReference type="NCBI Taxonomy" id="2055893"/>
    <lineage>
        <taxon>Archaea</taxon>
        <taxon>Methanobacteriati</taxon>
        <taxon>Methanobacteriota</taxon>
        <taxon>Stenosarchaea group</taxon>
        <taxon>Halobacteria</taxon>
        <taxon>Halobacteriales</taxon>
        <taxon>Haloferacaceae</taxon>
        <taxon>Halalkaliarchaeum</taxon>
    </lineage>
</organism>